<protein>
    <submittedName>
        <fullName evidence="2">Uncharacterized protein</fullName>
    </submittedName>
</protein>
<evidence type="ECO:0000313" key="1">
    <source>
        <dbReference type="EMBL" id="AKH36726.1"/>
    </source>
</evidence>
<reference evidence="3" key="1">
    <citation type="submission" date="2015-05" db="EMBL/GenBank/DDBJ databases">
        <title>Draft genome of Nitrosomonas communis strain Nm2.</title>
        <authorList>
            <person name="Kozlowski J.A."/>
            <person name="Kits K.D."/>
            <person name="Stein L.Y."/>
        </authorList>
    </citation>
    <scope>NUCLEOTIDE SEQUENCE [LARGE SCALE GENOMIC DNA]</scope>
    <source>
        <strain evidence="3">Nm2</strain>
    </source>
</reference>
<dbReference type="KEGG" id="nco:AAW31_06875"/>
<gene>
    <name evidence="1" type="ORF">AAW31_01120</name>
    <name evidence="2" type="ORF">AAW31_06875</name>
</gene>
<reference evidence="2 3" key="2">
    <citation type="journal article" date="2016" name="Genome Announc.">
        <title>Genome Sequence of Nitrosomonas communis Strain Nm2, a Mesophilic Ammonia-Oxidizing Bacterium Isolated from Mediterranean Soil.</title>
        <authorList>
            <person name="Kozlowski J.A."/>
            <person name="Kits K.D."/>
            <person name="Stein L.Y."/>
        </authorList>
    </citation>
    <scope>NUCLEOTIDE SEQUENCE [LARGE SCALE GENOMIC DNA]</scope>
    <source>
        <strain evidence="2 3">Nm2</strain>
    </source>
</reference>
<proteinExistence type="predicted"/>
<dbReference type="EMBL" id="CP011451">
    <property type="protein sequence ID" value="AKH37602.1"/>
    <property type="molecule type" value="Genomic_DNA"/>
</dbReference>
<accession>A0A0F7KFL2</accession>
<name>A0A0F7KFL2_9PROT</name>
<organism evidence="2 3">
    <name type="scientific">Nitrosomonas communis</name>
    <dbReference type="NCBI Taxonomy" id="44574"/>
    <lineage>
        <taxon>Bacteria</taxon>
        <taxon>Pseudomonadati</taxon>
        <taxon>Pseudomonadota</taxon>
        <taxon>Betaproteobacteria</taxon>
        <taxon>Nitrosomonadales</taxon>
        <taxon>Nitrosomonadaceae</taxon>
        <taxon>Nitrosomonas</taxon>
    </lineage>
</organism>
<sequence length="74" mass="8210">MRAVTRVNTEQASKCRRGSRPATITGKAVVLVEAERLSLKNPTGVVVTARMGEIRCATREVLKGVRWQRTTMIL</sequence>
<keyword evidence="3" id="KW-1185">Reference proteome</keyword>
<dbReference type="PATRIC" id="fig|44574.3.peg.1658"/>
<dbReference type="KEGG" id="nco:AAW31_01120"/>
<evidence type="ECO:0000313" key="2">
    <source>
        <dbReference type="EMBL" id="AKH37602.1"/>
    </source>
</evidence>
<dbReference type="Proteomes" id="UP000034156">
    <property type="component" value="Chromosome"/>
</dbReference>
<dbReference type="AlphaFoldDB" id="A0A0F7KFL2"/>
<evidence type="ECO:0000313" key="3">
    <source>
        <dbReference type="Proteomes" id="UP000034156"/>
    </source>
</evidence>
<dbReference type="EMBL" id="CP011451">
    <property type="protein sequence ID" value="AKH36726.1"/>
    <property type="molecule type" value="Genomic_DNA"/>
</dbReference>